<protein>
    <submittedName>
        <fullName evidence="2">Permease</fullName>
    </submittedName>
</protein>
<gene>
    <name evidence="2" type="ORF">EHR01_13300</name>
</gene>
<dbReference type="EMBL" id="RQHK01000017">
    <property type="protein sequence ID" value="TGM73327.1"/>
    <property type="molecule type" value="Genomic_DNA"/>
</dbReference>
<proteinExistence type="predicted"/>
<dbReference type="Proteomes" id="UP000297940">
    <property type="component" value="Unassembled WGS sequence"/>
</dbReference>
<name>A0ABY2NXQ1_9LEPT</name>
<feature type="compositionally biased region" description="Basic and acidic residues" evidence="1">
    <location>
        <begin position="8"/>
        <end position="42"/>
    </location>
</feature>
<keyword evidence="3" id="KW-1185">Reference proteome</keyword>
<sequence length="184" mass="21473">MTGGKTTAEPKEKADRIQSKVSDSERKDKSKINTKSKSKDNKPGSLVLKNKKGLWKPMELIWEESSGAVSPEFRFAKQFQLVTKENKVILNRRVVEKGNLVLNESKEISPQLYQKWMESLFHYKIYQLPLEDVPKEQMTGVSYNYVSFGFGSTKSKFYYQLEERNLPDWKEKNSIIQIIERMKP</sequence>
<evidence type="ECO:0000313" key="3">
    <source>
        <dbReference type="Proteomes" id="UP000297940"/>
    </source>
</evidence>
<comment type="caution">
    <text evidence="2">The sequence shown here is derived from an EMBL/GenBank/DDBJ whole genome shotgun (WGS) entry which is preliminary data.</text>
</comment>
<organism evidence="2 3">
    <name type="scientific">Leptospira mtsangambouensis</name>
    <dbReference type="NCBI Taxonomy" id="2484912"/>
    <lineage>
        <taxon>Bacteria</taxon>
        <taxon>Pseudomonadati</taxon>
        <taxon>Spirochaetota</taxon>
        <taxon>Spirochaetia</taxon>
        <taxon>Leptospirales</taxon>
        <taxon>Leptospiraceae</taxon>
        <taxon>Leptospira</taxon>
    </lineage>
</organism>
<reference evidence="3" key="1">
    <citation type="journal article" date="2019" name="PLoS Negl. Trop. Dis.">
        <title>Revisiting the worldwide diversity of Leptospira species in the environment.</title>
        <authorList>
            <person name="Vincent A.T."/>
            <person name="Schiettekatte O."/>
            <person name="Bourhy P."/>
            <person name="Veyrier F.J."/>
            <person name="Picardeau M."/>
        </authorList>
    </citation>
    <scope>NUCLEOTIDE SEQUENCE [LARGE SCALE GENOMIC DNA]</scope>
    <source>
        <strain evidence="3">201601298</strain>
    </source>
</reference>
<evidence type="ECO:0000313" key="2">
    <source>
        <dbReference type="EMBL" id="TGM73327.1"/>
    </source>
</evidence>
<evidence type="ECO:0000256" key="1">
    <source>
        <dbReference type="SAM" id="MobiDB-lite"/>
    </source>
</evidence>
<accession>A0ABY2NXQ1</accession>
<feature type="region of interest" description="Disordered" evidence="1">
    <location>
        <begin position="1"/>
        <end position="47"/>
    </location>
</feature>